<sequence length="61" mass="6790">MPTIQRHSISKLPEVFDATISHRLRGLRSSNSYSTVCFAFTPAVTSFLHQQRSEAAVPQSV</sequence>
<reference evidence="1" key="2">
    <citation type="submission" date="2020-11" db="EMBL/GenBank/DDBJ databases">
        <authorList>
            <person name="McCartney M.A."/>
            <person name="Auch B."/>
            <person name="Kono T."/>
            <person name="Mallez S."/>
            <person name="Becker A."/>
            <person name="Gohl D.M."/>
            <person name="Silverstein K.A.T."/>
            <person name="Koren S."/>
            <person name="Bechman K.B."/>
            <person name="Herman A."/>
            <person name="Abrahante J.E."/>
            <person name="Garbe J."/>
        </authorList>
    </citation>
    <scope>NUCLEOTIDE SEQUENCE</scope>
    <source>
        <strain evidence="1">Duluth1</strain>
        <tissue evidence="1">Whole animal</tissue>
    </source>
</reference>
<comment type="caution">
    <text evidence="1">The sequence shown here is derived from an EMBL/GenBank/DDBJ whole genome shotgun (WGS) entry which is preliminary data.</text>
</comment>
<gene>
    <name evidence="1" type="ORF">DPMN_158282</name>
</gene>
<name>A0A9D4EM57_DREPO</name>
<proteinExistence type="predicted"/>
<evidence type="ECO:0000313" key="2">
    <source>
        <dbReference type="Proteomes" id="UP000828390"/>
    </source>
</evidence>
<dbReference type="AlphaFoldDB" id="A0A9D4EM57"/>
<accession>A0A9D4EM57</accession>
<dbReference type="EMBL" id="JAIWYP010000008">
    <property type="protein sequence ID" value="KAH3780467.1"/>
    <property type="molecule type" value="Genomic_DNA"/>
</dbReference>
<keyword evidence="2" id="KW-1185">Reference proteome</keyword>
<organism evidence="1 2">
    <name type="scientific">Dreissena polymorpha</name>
    <name type="common">Zebra mussel</name>
    <name type="synonym">Mytilus polymorpha</name>
    <dbReference type="NCBI Taxonomy" id="45954"/>
    <lineage>
        <taxon>Eukaryota</taxon>
        <taxon>Metazoa</taxon>
        <taxon>Spiralia</taxon>
        <taxon>Lophotrochozoa</taxon>
        <taxon>Mollusca</taxon>
        <taxon>Bivalvia</taxon>
        <taxon>Autobranchia</taxon>
        <taxon>Heteroconchia</taxon>
        <taxon>Euheterodonta</taxon>
        <taxon>Imparidentia</taxon>
        <taxon>Neoheterodontei</taxon>
        <taxon>Myida</taxon>
        <taxon>Dreissenoidea</taxon>
        <taxon>Dreissenidae</taxon>
        <taxon>Dreissena</taxon>
    </lineage>
</organism>
<reference evidence="1" key="1">
    <citation type="journal article" date="2019" name="bioRxiv">
        <title>The Genome of the Zebra Mussel, Dreissena polymorpha: A Resource for Invasive Species Research.</title>
        <authorList>
            <person name="McCartney M.A."/>
            <person name="Auch B."/>
            <person name="Kono T."/>
            <person name="Mallez S."/>
            <person name="Zhang Y."/>
            <person name="Obille A."/>
            <person name="Becker A."/>
            <person name="Abrahante J.E."/>
            <person name="Garbe J."/>
            <person name="Badalamenti J.P."/>
            <person name="Herman A."/>
            <person name="Mangelson H."/>
            <person name="Liachko I."/>
            <person name="Sullivan S."/>
            <person name="Sone E.D."/>
            <person name="Koren S."/>
            <person name="Silverstein K.A.T."/>
            <person name="Beckman K.B."/>
            <person name="Gohl D.M."/>
        </authorList>
    </citation>
    <scope>NUCLEOTIDE SEQUENCE</scope>
    <source>
        <strain evidence="1">Duluth1</strain>
        <tissue evidence="1">Whole animal</tissue>
    </source>
</reference>
<protein>
    <submittedName>
        <fullName evidence="1">Uncharacterized protein</fullName>
    </submittedName>
</protein>
<dbReference type="Proteomes" id="UP000828390">
    <property type="component" value="Unassembled WGS sequence"/>
</dbReference>
<evidence type="ECO:0000313" key="1">
    <source>
        <dbReference type="EMBL" id="KAH3780467.1"/>
    </source>
</evidence>